<evidence type="ECO:0000256" key="3">
    <source>
        <dbReference type="ARBA" id="ARBA00023082"/>
    </source>
</evidence>
<evidence type="ECO:0000313" key="7">
    <source>
        <dbReference type="EMBL" id="OWT66202.1"/>
    </source>
</evidence>
<dbReference type="GO" id="GO:0006352">
    <property type="term" value="P:DNA-templated transcription initiation"/>
    <property type="evidence" value="ECO:0007669"/>
    <property type="project" value="InterPro"/>
</dbReference>
<dbReference type="AlphaFoldDB" id="A0A225MYR1"/>
<evidence type="ECO:0000259" key="5">
    <source>
        <dbReference type="Pfam" id="PF04542"/>
    </source>
</evidence>
<dbReference type="InterPro" id="IPR007627">
    <property type="entry name" value="RNA_pol_sigma70_r2"/>
</dbReference>
<keyword evidence="3" id="KW-0731">Sigma factor</keyword>
<protein>
    <submittedName>
        <fullName evidence="7">RNA polymerase subunit sigma</fullName>
    </submittedName>
</protein>
<gene>
    <name evidence="7" type="ORF">CEY11_00155</name>
</gene>
<evidence type="ECO:0000259" key="6">
    <source>
        <dbReference type="Pfam" id="PF08281"/>
    </source>
</evidence>
<dbReference type="InterPro" id="IPR036388">
    <property type="entry name" value="WH-like_DNA-bd_sf"/>
</dbReference>
<dbReference type="GO" id="GO:0016987">
    <property type="term" value="F:sigma factor activity"/>
    <property type="evidence" value="ECO:0007669"/>
    <property type="project" value="UniProtKB-KW"/>
</dbReference>
<dbReference type="InterPro" id="IPR013249">
    <property type="entry name" value="RNA_pol_sigma70_r4_t2"/>
</dbReference>
<accession>A0A225MYR1</accession>
<comment type="similarity">
    <text evidence="1">Belongs to the sigma-70 factor family. ECF subfamily.</text>
</comment>
<keyword evidence="2" id="KW-0805">Transcription regulation</keyword>
<keyword evidence="8" id="KW-1185">Reference proteome</keyword>
<evidence type="ECO:0000313" key="8">
    <source>
        <dbReference type="Proteomes" id="UP000214603"/>
    </source>
</evidence>
<organism evidence="7 8">
    <name type="scientific">Candidimonas nitroreducens</name>
    <dbReference type="NCBI Taxonomy" id="683354"/>
    <lineage>
        <taxon>Bacteria</taxon>
        <taxon>Pseudomonadati</taxon>
        <taxon>Pseudomonadota</taxon>
        <taxon>Betaproteobacteria</taxon>
        <taxon>Burkholderiales</taxon>
        <taxon>Alcaligenaceae</taxon>
        <taxon>Candidimonas</taxon>
    </lineage>
</organism>
<dbReference type="SUPFAM" id="SSF88946">
    <property type="entry name" value="Sigma2 domain of RNA polymerase sigma factors"/>
    <property type="match status" value="1"/>
</dbReference>
<feature type="domain" description="RNA polymerase sigma-70 region 2" evidence="5">
    <location>
        <begin position="26"/>
        <end position="91"/>
    </location>
</feature>
<feature type="domain" description="RNA polymerase sigma factor 70 region 4 type 2" evidence="6">
    <location>
        <begin position="121"/>
        <end position="172"/>
    </location>
</feature>
<evidence type="ECO:0000256" key="4">
    <source>
        <dbReference type="ARBA" id="ARBA00023163"/>
    </source>
</evidence>
<evidence type="ECO:0000256" key="1">
    <source>
        <dbReference type="ARBA" id="ARBA00010641"/>
    </source>
</evidence>
<dbReference type="EMBL" id="NJIH01000001">
    <property type="protein sequence ID" value="OWT66202.1"/>
    <property type="molecule type" value="Genomic_DNA"/>
</dbReference>
<dbReference type="InterPro" id="IPR039425">
    <property type="entry name" value="RNA_pol_sigma-70-like"/>
</dbReference>
<dbReference type="PANTHER" id="PTHR43133">
    <property type="entry name" value="RNA POLYMERASE ECF-TYPE SIGMA FACTO"/>
    <property type="match status" value="1"/>
</dbReference>
<sequence>MSDPSFDYEAALAACAQGDQTAFQELFRHESPRMLALAAKMLSRRADAEELVRDSYVLIWKNAASYDPAMGPARAWIYSILRYRVLQQLRQPGRPGGADDAWIDTLPDQPCASTADTAPDEVAQRLAELDDTQRRPIMMAFYNGLTYEQIAVRLAAPVAQIKAHVRAGLRALQETAQT</sequence>
<dbReference type="InterPro" id="IPR014284">
    <property type="entry name" value="RNA_pol_sigma-70_dom"/>
</dbReference>
<dbReference type="Pfam" id="PF04542">
    <property type="entry name" value="Sigma70_r2"/>
    <property type="match status" value="1"/>
</dbReference>
<dbReference type="Pfam" id="PF08281">
    <property type="entry name" value="Sigma70_r4_2"/>
    <property type="match status" value="1"/>
</dbReference>
<dbReference type="InterPro" id="IPR013324">
    <property type="entry name" value="RNA_pol_sigma_r3/r4-like"/>
</dbReference>
<dbReference type="NCBIfam" id="TIGR02937">
    <property type="entry name" value="sigma70-ECF"/>
    <property type="match status" value="1"/>
</dbReference>
<dbReference type="CDD" id="cd06171">
    <property type="entry name" value="Sigma70_r4"/>
    <property type="match status" value="1"/>
</dbReference>
<dbReference type="Proteomes" id="UP000214603">
    <property type="component" value="Unassembled WGS sequence"/>
</dbReference>
<dbReference type="InterPro" id="IPR013325">
    <property type="entry name" value="RNA_pol_sigma_r2"/>
</dbReference>
<name>A0A225MYR1_9BURK</name>
<proteinExistence type="inferred from homology"/>
<dbReference type="SUPFAM" id="SSF88659">
    <property type="entry name" value="Sigma3 and sigma4 domains of RNA polymerase sigma factors"/>
    <property type="match status" value="1"/>
</dbReference>
<dbReference type="Gene3D" id="1.10.1740.10">
    <property type="match status" value="1"/>
</dbReference>
<reference evidence="8" key="1">
    <citation type="submission" date="2017-06" db="EMBL/GenBank/DDBJ databases">
        <title>Herbaspirillum phytohormonus sp. nov., isolated from the root nodule of Robinia pseudoacacia in lead-zinc mine.</title>
        <authorList>
            <person name="Fan M."/>
            <person name="Lin Y."/>
        </authorList>
    </citation>
    <scope>NUCLEOTIDE SEQUENCE [LARGE SCALE GENOMIC DNA]</scope>
    <source>
        <strain evidence="8">SC-089</strain>
    </source>
</reference>
<evidence type="ECO:0000256" key="2">
    <source>
        <dbReference type="ARBA" id="ARBA00023015"/>
    </source>
</evidence>
<dbReference type="PANTHER" id="PTHR43133:SF62">
    <property type="entry name" value="RNA POLYMERASE SIGMA FACTOR SIGZ"/>
    <property type="match status" value="1"/>
</dbReference>
<keyword evidence="4" id="KW-0804">Transcription</keyword>
<dbReference type="OrthoDB" id="9784272at2"/>
<dbReference type="GO" id="GO:0003677">
    <property type="term" value="F:DNA binding"/>
    <property type="evidence" value="ECO:0007669"/>
    <property type="project" value="InterPro"/>
</dbReference>
<dbReference type="Gene3D" id="1.10.10.10">
    <property type="entry name" value="Winged helix-like DNA-binding domain superfamily/Winged helix DNA-binding domain"/>
    <property type="match status" value="1"/>
</dbReference>
<dbReference type="RefSeq" id="WP_088601330.1">
    <property type="nucleotide sequence ID" value="NZ_NJIH01000001.1"/>
</dbReference>
<comment type="caution">
    <text evidence="7">The sequence shown here is derived from an EMBL/GenBank/DDBJ whole genome shotgun (WGS) entry which is preliminary data.</text>
</comment>